<dbReference type="Pfam" id="PF00364">
    <property type="entry name" value="Biotin_lipoyl"/>
    <property type="match status" value="1"/>
</dbReference>
<dbReference type="CDD" id="cd06850">
    <property type="entry name" value="biotinyl_domain"/>
    <property type="match status" value="1"/>
</dbReference>
<keyword evidence="3 4" id="KW-0092">Biotin</keyword>
<keyword evidence="4" id="KW-0444">Lipid biosynthesis</keyword>
<evidence type="ECO:0000256" key="5">
    <source>
        <dbReference type="SAM" id="MobiDB-lite"/>
    </source>
</evidence>
<evidence type="ECO:0000256" key="2">
    <source>
        <dbReference type="ARBA" id="ARBA00017562"/>
    </source>
</evidence>
<sequence>MGSNAPDAQKQEPPQPDVFDVARVRELIELMRAHDLSEIDLRSGEKRIRLRRGPEVVPTPAGAPIPMWMPSLPPGVAPSVAAPAAQPPAPSEPPVRETETPPPPKEENIAYIRSPMVGTFYSAPDPDSPPYVKVGDHVNPETIVGIVEAMKVFNELPAEISGKIVAVLVENGEPVEYGQPLFKVDTQG</sequence>
<feature type="compositionally biased region" description="Basic and acidic residues" evidence="5">
    <location>
        <begin position="94"/>
        <end position="108"/>
    </location>
</feature>
<dbReference type="InterPro" id="IPR001249">
    <property type="entry name" value="AcCoA_biotinCC"/>
</dbReference>
<dbReference type="KEGG" id="ttf:THTE_1054"/>
<dbReference type="InterPro" id="IPR011053">
    <property type="entry name" value="Single_hybrid_motif"/>
</dbReference>
<dbReference type="PANTHER" id="PTHR45266:SF3">
    <property type="entry name" value="OXALOACETATE DECARBOXYLASE ALPHA CHAIN"/>
    <property type="match status" value="1"/>
</dbReference>
<gene>
    <name evidence="7" type="ORF">THTE_1054</name>
</gene>
<keyword evidence="4" id="KW-0275">Fatty acid biosynthesis</keyword>
<keyword evidence="8" id="KW-1185">Reference proteome</keyword>
<dbReference type="InterPro" id="IPR000089">
    <property type="entry name" value="Biotin_lipoyl"/>
</dbReference>
<keyword evidence="4" id="KW-0276">Fatty acid metabolism</keyword>
<evidence type="ECO:0000256" key="1">
    <source>
        <dbReference type="ARBA" id="ARBA00003761"/>
    </source>
</evidence>
<dbReference type="AlphaFoldDB" id="A0A286RCG4"/>
<dbReference type="PROSITE" id="PS50968">
    <property type="entry name" value="BIOTINYL_LIPOYL"/>
    <property type="match status" value="1"/>
</dbReference>
<name>A0A286RCG4_9BACT</name>
<dbReference type="NCBIfam" id="TIGR00531">
    <property type="entry name" value="BCCP"/>
    <property type="match status" value="1"/>
</dbReference>
<comment type="function">
    <text evidence="1 4">This protein is a component of the acetyl coenzyme A carboxylase complex; first, biotin carboxylase catalyzes the carboxylation of the carrier protein and then the transcarboxylase transfers the carboxyl group to form malonyl-CoA.</text>
</comment>
<dbReference type="UniPathway" id="UPA00094"/>
<dbReference type="EMBL" id="CP018477">
    <property type="protein sequence ID" value="ASV73656.1"/>
    <property type="molecule type" value="Genomic_DNA"/>
</dbReference>
<feature type="region of interest" description="Disordered" evidence="5">
    <location>
        <begin position="73"/>
        <end position="108"/>
    </location>
</feature>
<evidence type="ECO:0000256" key="3">
    <source>
        <dbReference type="ARBA" id="ARBA00023267"/>
    </source>
</evidence>
<dbReference type="OrthoDB" id="9811735at2"/>
<dbReference type="RefSeq" id="WP_095414184.1">
    <property type="nucleotide sequence ID" value="NZ_CP018477.1"/>
</dbReference>
<dbReference type="SUPFAM" id="SSF51230">
    <property type="entry name" value="Single hybrid motif"/>
    <property type="match status" value="1"/>
</dbReference>
<dbReference type="PANTHER" id="PTHR45266">
    <property type="entry name" value="OXALOACETATE DECARBOXYLASE ALPHA CHAIN"/>
    <property type="match status" value="1"/>
</dbReference>
<evidence type="ECO:0000313" key="8">
    <source>
        <dbReference type="Proteomes" id="UP000215086"/>
    </source>
</evidence>
<protein>
    <recommendedName>
        <fullName evidence="2 4">Biotin carboxyl carrier protein of acetyl-CoA carboxylase</fullName>
    </recommendedName>
</protein>
<dbReference type="InterPro" id="IPR050709">
    <property type="entry name" value="Biotin_Carboxyl_Carrier/Decarb"/>
</dbReference>
<dbReference type="GO" id="GO:0009317">
    <property type="term" value="C:acetyl-CoA carboxylase complex"/>
    <property type="evidence" value="ECO:0007669"/>
    <property type="project" value="InterPro"/>
</dbReference>
<comment type="pathway">
    <text evidence="4">Lipid metabolism; fatty acid biosynthesis.</text>
</comment>
<dbReference type="Gene3D" id="2.40.50.100">
    <property type="match status" value="1"/>
</dbReference>
<evidence type="ECO:0000313" key="7">
    <source>
        <dbReference type="EMBL" id="ASV73656.1"/>
    </source>
</evidence>
<feature type="domain" description="Lipoyl-binding" evidence="6">
    <location>
        <begin position="109"/>
        <end position="185"/>
    </location>
</feature>
<evidence type="ECO:0000259" key="6">
    <source>
        <dbReference type="PROSITE" id="PS50968"/>
    </source>
</evidence>
<evidence type="ECO:0000256" key="4">
    <source>
        <dbReference type="RuleBase" id="RU364072"/>
    </source>
</evidence>
<reference evidence="7 8" key="1">
    <citation type="journal article" name="Front. Microbiol.">
        <title>Sugar Metabolism of the First Thermophilic Planctomycete Thermogutta terrifontis: Comparative Genomic and Transcriptomic Approaches.</title>
        <authorList>
            <person name="Elcheninov A.G."/>
            <person name="Menzel P."/>
            <person name="Gudbergsdottir S.R."/>
            <person name="Slesarev A.I."/>
            <person name="Kadnikov V.V."/>
            <person name="Krogh A."/>
            <person name="Bonch-Osmolovskaya E.A."/>
            <person name="Peng X."/>
            <person name="Kublanov I.V."/>
        </authorList>
    </citation>
    <scope>NUCLEOTIDE SEQUENCE [LARGE SCALE GENOMIC DNA]</scope>
    <source>
        <strain evidence="7 8">R1</strain>
    </source>
</reference>
<proteinExistence type="predicted"/>
<organism evidence="7 8">
    <name type="scientific">Thermogutta terrifontis</name>
    <dbReference type="NCBI Taxonomy" id="1331910"/>
    <lineage>
        <taxon>Bacteria</taxon>
        <taxon>Pseudomonadati</taxon>
        <taxon>Planctomycetota</taxon>
        <taxon>Planctomycetia</taxon>
        <taxon>Pirellulales</taxon>
        <taxon>Thermoguttaceae</taxon>
        <taxon>Thermogutta</taxon>
    </lineage>
</organism>
<dbReference type="PRINTS" id="PR01071">
    <property type="entry name" value="ACOABIOTINCC"/>
</dbReference>
<dbReference type="NCBIfam" id="NF005457">
    <property type="entry name" value="PRK07051.1"/>
    <property type="match status" value="1"/>
</dbReference>
<accession>A0A286RCG4</accession>
<dbReference type="GO" id="GO:0006633">
    <property type="term" value="P:fatty acid biosynthetic process"/>
    <property type="evidence" value="ECO:0007669"/>
    <property type="project" value="UniProtKB-UniPathway"/>
</dbReference>
<keyword evidence="4" id="KW-0443">Lipid metabolism</keyword>
<dbReference type="Proteomes" id="UP000215086">
    <property type="component" value="Chromosome"/>
</dbReference>
<dbReference type="GO" id="GO:0003989">
    <property type="term" value="F:acetyl-CoA carboxylase activity"/>
    <property type="evidence" value="ECO:0007669"/>
    <property type="project" value="InterPro"/>
</dbReference>